<evidence type="ECO:0000313" key="3">
    <source>
        <dbReference type="Proteomes" id="UP000749740"/>
    </source>
</evidence>
<dbReference type="AlphaFoldDB" id="A0A9Q3M738"/>
<evidence type="ECO:0000313" key="2">
    <source>
        <dbReference type="EMBL" id="MBX5021197.1"/>
    </source>
</evidence>
<comment type="caution">
    <text evidence="2">The sequence shown here is derived from an EMBL/GenBank/DDBJ whole genome shotgun (WGS) entry which is preliminary data.</text>
</comment>
<accession>A0A9Q3M738</accession>
<sequence>MSPSAEAQVLMQDAWPIRRFGKLDNIFYHAVRFISPRVTKQFTPRRARSIWEGTARRIDSEEMDALRAAIIEEAHREQQELRARLADLDKKVAAFDARVAREAVAGKGE</sequence>
<dbReference type="EMBL" id="JABDYC010000001">
    <property type="protein sequence ID" value="MBX5021197.1"/>
    <property type="molecule type" value="Genomic_DNA"/>
</dbReference>
<evidence type="ECO:0000256" key="1">
    <source>
        <dbReference type="SAM" id="Coils"/>
    </source>
</evidence>
<dbReference type="Proteomes" id="UP000749740">
    <property type="component" value="Unassembled WGS sequence"/>
</dbReference>
<organism evidence="2 3">
    <name type="scientific">Rhizobium lentis</name>
    <dbReference type="NCBI Taxonomy" id="1138194"/>
    <lineage>
        <taxon>Bacteria</taxon>
        <taxon>Pseudomonadati</taxon>
        <taxon>Pseudomonadota</taxon>
        <taxon>Alphaproteobacteria</taxon>
        <taxon>Hyphomicrobiales</taxon>
        <taxon>Rhizobiaceae</taxon>
        <taxon>Rhizobium/Agrobacterium group</taxon>
        <taxon>Rhizobium</taxon>
    </lineage>
</organism>
<protein>
    <submittedName>
        <fullName evidence="2">Uncharacterized protein</fullName>
    </submittedName>
</protein>
<keyword evidence="1" id="KW-0175">Coiled coil</keyword>
<name>A0A9Q3M738_9HYPH</name>
<reference evidence="2" key="1">
    <citation type="submission" date="2020-04" db="EMBL/GenBank/DDBJ databases">
        <title>Global-level population genomics: horizontal gene transfer, symbiosis and evolution in Rhizobia.</title>
        <authorList>
            <person name="Gai Y."/>
        </authorList>
    </citation>
    <scope>NUCLEOTIDE SEQUENCE</scope>
    <source>
        <strain evidence="2">BLR57</strain>
    </source>
</reference>
<gene>
    <name evidence="2" type="ORF">HJB63_01135</name>
</gene>
<feature type="coiled-coil region" evidence="1">
    <location>
        <begin position="71"/>
        <end position="98"/>
    </location>
</feature>
<proteinExistence type="predicted"/>